<evidence type="ECO:0000259" key="3">
    <source>
        <dbReference type="Pfam" id="PF22881"/>
    </source>
</evidence>
<dbReference type="AlphaFoldDB" id="A0A1S8CXU7"/>
<feature type="region of interest" description="Disordered" evidence="1">
    <location>
        <begin position="132"/>
        <end position="162"/>
    </location>
</feature>
<evidence type="ECO:0000313" key="4">
    <source>
        <dbReference type="EMBL" id="ONG42019.1"/>
    </source>
</evidence>
<organism evidence="4 5">
    <name type="scientific">Alkanindiges hydrocarboniclasticus</name>
    <dbReference type="NCBI Taxonomy" id="1907941"/>
    <lineage>
        <taxon>Bacteria</taxon>
        <taxon>Pseudomonadati</taxon>
        <taxon>Pseudomonadota</taxon>
        <taxon>Gammaproteobacteria</taxon>
        <taxon>Moraxellales</taxon>
        <taxon>Moraxellaceae</taxon>
        <taxon>Alkanindiges</taxon>
    </lineage>
</organism>
<dbReference type="InterPro" id="IPR055226">
    <property type="entry name" value="FilE_C"/>
</dbReference>
<keyword evidence="2" id="KW-0732">Signal</keyword>
<reference evidence="4 5" key="1">
    <citation type="submission" date="2016-10" db="EMBL/GenBank/DDBJ databases">
        <title>Draft Genome sequence of Alkanindiges sp. strain H1.</title>
        <authorList>
            <person name="Subhash Y."/>
            <person name="Lee S."/>
        </authorList>
    </citation>
    <scope>NUCLEOTIDE SEQUENCE [LARGE SCALE GENOMIC DNA]</scope>
    <source>
        <strain evidence="4 5">H1</strain>
    </source>
</reference>
<accession>A0A1S8CXU7</accession>
<feature type="domain" description="FilE C-terminal" evidence="3">
    <location>
        <begin position="230"/>
        <end position="394"/>
    </location>
</feature>
<dbReference type="NCBIfam" id="NF033645">
    <property type="entry name" value="pilus_FilE"/>
    <property type="match status" value="1"/>
</dbReference>
<keyword evidence="5" id="KW-1185">Reference proteome</keyword>
<feature type="signal peptide" evidence="2">
    <location>
        <begin position="1"/>
        <end position="21"/>
    </location>
</feature>
<dbReference type="Proteomes" id="UP000192132">
    <property type="component" value="Unassembled WGS sequence"/>
</dbReference>
<dbReference type="STRING" id="1907941.BKE30_01785"/>
<feature type="chain" id="PRO_5012051812" description="FilE C-terminal domain-containing protein" evidence="2">
    <location>
        <begin position="22"/>
        <end position="394"/>
    </location>
</feature>
<evidence type="ECO:0000256" key="2">
    <source>
        <dbReference type="SAM" id="SignalP"/>
    </source>
</evidence>
<sequence>MIWKPVAAGALTLLCISLCHADTERSGFYTIVGPDGQMIVIDRNAASKNENKADNNKAESRSKWSLFGKNKRDKVDEQKITEQSTPVITSHTNTKLSKEQAKSVSSNAVIVHEQPYLATPQSASETVTQAQVSPAVARKASEQKNDVDTQQTASKKSVEVPQAPIKASEVVTQPITVIDGEQYIDSEYLEQREFNLEGKKRFYNLPDGIGGNEVLEREKGVDMTVFRKQKIEKPQVVDLSKNYQRIPKEQIISLTGTTCFTEKQLKDAKLFKQDEYLDFWPRPGFEPKFDFVVAKLEQPIHDIQLTSYANNMSSPKFYWPLPIFLDDKGCVMEGVNAFYQATVAPTVTMHQAIQGYLHIPQNTRYILFTPLEAAADISETQLTNKGQVRLTPIR</sequence>
<name>A0A1S8CXU7_9GAMM</name>
<proteinExistence type="predicted"/>
<evidence type="ECO:0000313" key="5">
    <source>
        <dbReference type="Proteomes" id="UP000192132"/>
    </source>
</evidence>
<comment type="caution">
    <text evidence="4">The sequence shown here is derived from an EMBL/GenBank/DDBJ whole genome shotgun (WGS) entry which is preliminary data.</text>
</comment>
<evidence type="ECO:0000256" key="1">
    <source>
        <dbReference type="SAM" id="MobiDB-lite"/>
    </source>
</evidence>
<dbReference type="InterPro" id="IPR049782">
    <property type="entry name" value="FilE-like"/>
</dbReference>
<gene>
    <name evidence="4" type="ORF">BKE30_01785</name>
</gene>
<dbReference type="Pfam" id="PF22881">
    <property type="entry name" value="FilE_C"/>
    <property type="match status" value="1"/>
</dbReference>
<protein>
    <recommendedName>
        <fullName evidence="3">FilE C-terminal domain-containing protein</fullName>
    </recommendedName>
</protein>
<dbReference type="EMBL" id="MLCN01000004">
    <property type="protein sequence ID" value="ONG42019.1"/>
    <property type="molecule type" value="Genomic_DNA"/>
</dbReference>